<feature type="compositionally biased region" description="Low complexity" evidence="8">
    <location>
        <begin position="402"/>
        <end position="423"/>
    </location>
</feature>
<feature type="compositionally biased region" description="Low complexity" evidence="8">
    <location>
        <begin position="847"/>
        <end position="858"/>
    </location>
</feature>
<dbReference type="Pfam" id="PF02854">
    <property type="entry name" value="MIF4G"/>
    <property type="match status" value="1"/>
</dbReference>
<feature type="compositionally biased region" description="Polar residues" evidence="8">
    <location>
        <begin position="788"/>
        <end position="804"/>
    </location>
</feature>
<dbReference type="InterPro" id="IPR003891">
    <property type="entry name" value="Initiation_fac_eIF4g_MI"/>
</dbReference>
<evidence type="ECO:0000256" key="2">
    <source>
        <dbReference type="ARBA" id="ARBA00005775"/>
    </source>
</evidence>
<evidence type="ECO:0000256" key="1">
    <source>
        <dbReference type="ARBA" id="ARBA00004496"/>
    </source>
</evidence>
<dbReference type="SUPFAM" id="SSF48371">
    <property type="entry name" value="ARM repeat"/>
    <property type="match status" value="2"/>
</dbReference>
<feature type="compositionally biased region" description="Basic and acidic residues" evidence="8">
    <location>
        <begin position="337"/>
        <end position="351"/>
    </location>
</feature>
<proteinExistence type="inferred from homology"/>
<gene>
    <name evidence="10" type="ORF">IWW39_004934</name>
</gene>
<keyword evidence="5" id="KW-0597">Phosphoprotein</keyword>
<evidence type="ECO:0000256" key="8">
    <source>
        <dbReference type="SAM" id="MobiDB-lite"/>
    </source>
</evidence>
<accession>A0A9W8L370</accession>
<dbReference type="OrthoDB" id="514777at2759"/>
<dbReference type="SMART" id="SM00543">
    <property type="entry name" value="MIF4G"/>
    <property type="match status" value="1"/>
</dbReference>
<reference evidence="10" key="1">
    <citation type="submission" date="2022-07" db="EMBL/GenBank/DDBJ databases">
        <title>Phylogenomic reconstructions and comparative analyses of Kickxellomycotina fungi.</title>
        <authorList>
            <person name="Reynolds N.K."/>
            <person name="Stajich J.E."/>
            <person name="Barry K."/>
            <person name="Grigoriev I.V."/>
            <person name="Crous P."/>
            <person name="Smith M.E."/>
        </authorList>
    </citation>
    <scope>NUCLEOTIDE SEQUENCE</scope>
    <source>
        <strain evidence="10">CBS 109367</strain>
    </source>
</reference>
<comment type="similarity">
    <text evidence="2">Belongs to the eukaryotic initiation factor 4G family.</text>
</comment>
<feature type="compositionally biased region" description="Basic and acidic residues" evidence="8">
    <location>
        <begin position="380"/>
        <end position="401"/>
    </location>
</feature>
<evidence type="ECO:0000313" key="10">
    <source>
        <dbReference type="EMBL" id="KAJ2684383.1"/>
    </source>
</evidence>
<keyword evidence="11" id="KW-1185">Reference proteome</keyword>
<dbReference type="GO" id="GO:0003729">
    <property type="term" value="F:mRNA binding"/>
    <property type="evidence" value="ECO:0007669"/>
    <property type="project" value="TreeGrafter"/>
</dbReference>
<dbReference type="GO" id="GO:0010494">
    <property type="term" value="C:cytoplasmic stress granule"/>
    <property type="evidence" value="ECO:0007669"/>
    <property type="project" value="UniProtKB-ARBA"/>
</dbReference>
<comment type="caution">
    <text evidence="10">The sequence shown here is derived from an EMBL/GenBank/DDBJ whole genome shotgun (WGS) entry which is preliminary data.</text>
</comment>
<sequence length="1025" mass="112034">MSPPLYADMPYYPNVRFPSKRRFSAPYTPHTGVYNAPHHTGGQPVSQPMGYGVQLSTGWVAPLPYQYAYMHMGDPGYEQCYPASPVASASQPPNIYGVPSYGPLSSTPDMVPLDDAPSVAASPVSVKHSIGTNSGLRVNAQVFIPGRRPVRIVNPNTNEEIDLSQQHLRSVSSVTSVSDSAAESCETAVLPAEPALAETTDVPDDVASEASLSQSTGSDAETAVVENATKTVDTVEAMIKEAVSEPISSVYGEEEPALPSVKEEQAEDGESEHKSDSQDLTPCSSDACRTLTPAEILKLYPGNTDVPTLVGEILRYPRVFLERFNGLCKPPQQFDPKLIDTDDHSLEDRSSGMRRSASKTGLGGMGDFRNKRTSNSLASSEERFWQSTSKVRDSMDGERGSRMGSRSSSGQFRSSGSRTSSTRGGREASGGKSRIGSRAGSQHGRESVDMANVKPLEKSENRYVAKSLRVGKDAVEDEMDEEVFDRRMRVLLNKLTLDNFDIVSDELLAWGNMSVNETDARMLRHLVLLVYQKAIDEPNWARMYAHLCHKIICNVDMQIEDHNLLTKDGKYLCGGFIVRKYLLTKCQEDFERGWKVEIPQDMESEEYYDAVSIKRQGLGLVRLVGELFLLDILKSPILHECIKRLLSNFETPEEEETVSVATLLTTAGKKLDEPEDKDRMDAIFARVEAMSGNPGLLKRVRFTLLDVIDLRKSGWVPRVADVGPKTIAEIHEEAERKKQAEDALYPTSSHPGRRSEPNSRRGRAATGGSSGSGRGDYSQHAGDLSGFGNLSRSRQQRGSSTLISGANPFGAIAGGSRGWSNGSLDSLGSKNDGSSQSLALGPGRRTSSNNSLASSAVSTPRSVSTRNMFDLLMDEDEGESLAMSPVETAASLPTMEEPAMDAETVRRKVKNMIDEYMSLKDDAEFVECFKELGEVNYQMTVFEIANNVMDRRPAHAELVAKAVEALRTSNVLSEDVAAAALVEFSEMLEDAVIDAPNAYRFFGMLVDAAQVPRSCIADEVLKQID</sequence>
<dbReference type="AlphaFoldDB" id="A0A9W8L370"/>
<keyword evidence="4" id="KW-0396">Initiation factor</keyword>
<dbReference type="InterPro" id="IPR003890">
    <property type="entry name" value="MIF4G-like_typ-3"/>
</dbReference>
<evidence type="ECO:0000256" key="6">
    <source>
        <dbReference type="ARBA" id="ARBA00022884"/>
    </source>
</evidence>
<comment type="subcellular location">
    <subcellularLocation>
        <location evidence="1">Cytoplasm</location>
    </subcellularLocation>
</comment>
<feature type="region of interest" description="Disordered" evidence="8">
    <location>
        <begin position="823"/>
        <end position="860"/>
    </location>
</feature>
<feature type="region of interest" description="Disordered" evidence="8">
    <location>
        <begin position="190"/>
        <end position="222"/>
    </location>
</feature>
<keyword evidence="3" id="KW-0963">Cytoplasm</keyword>
<dbReference type="InterPro" id="IPR016024">
    <property type="entry name" value="ARM-type_fold"/>
</dbReference>
<dbReference type="PANTHER" id="PTHR23253">
    <property type="entry name" value="EUKARYOTIC TRANSLATION INITIATION FACTOR 4 GAMMA"/>
    <property type="match status" value="1"/>
</dbReference>
<feature type="region of interest" description="Disordered" evidence="8">
    <location>
        <begin position="246"/>
        <end position="286"/>
    </location>
</feature>
<dbReference type="EMBL" id="JANBTX010000214">
    <property type="protein sequence ID" value="KAJ2684383.1"/>
    <property type="molecule type" value="Genomic_DNA"/>
</dbReference>
<name>A0A9W8L370_9FUNG</name>
<keyword evidence="6" id="KW-0694">RNA-binding</keyword>
<evidence type="ECO:0000256" key="5">
    <source>
        <dbReference type="ARBA" id="ARBA00022553"/>
    </source>
</evidence>
<protein>
    <recommendedName>
        <fullName evidence="9">MI domain-containing protein</fullName>
    </recommendedName>
</protein>
<dbReference type="FunFam" id="1.25.40.180:FF:000020">
    <property type="entry name" value="Eukaryotic translation initiation factor subunit"/>
    <property type="match status" value="1"/>
</dbReference>
<feature type="compositionally biased region" description="Polar residues" evidence="8">
    <location>
        <begin position="823"/>
        <end position="838"/>
    </location>
</feature>
<evidence type="ECO:0000256" key="3">
    <source>
        <dbReference type="ARBA" id="ARBA00022490"/>
    </source>
</evidence>
<evidence type="ECO:0000256" key="4">
    <source>
        <dbReference type="ARBA" id="ARBA00022540"/>
    </source>
</evidence>
<dbReference type="Proteomes" id="UP001151516">
    <property type="component" value="Unassembled WGS sequence"/>
</dbReference>
<dbReference type="GO" id="GO:0003743">
    <property type="term" value="F:translation initiation factor activity"/>
    <property type="evidence" value="ECO:0007669"/>
    <property type="project" value="UniProtKB-KW"/>
</dbReference>
<feature type="region of interest" description="Disordered" evidence="8">
    <location>
        <begin position="734"/>
        <end position="805"/>
    </location>
</feature>
<dbReference type="GO" id="GO:0016281">
    <property type="term" value="C:eukaryotic translation initiation factor 4F complex"/>
    <property type="evidence" value="ECO:0007669"/>
    <property type="project" value="TreeGrafter"/>
</dbReference>
<evidence type="ECO:0000313" key="11">
    <source>
        <dbReference type="Proteomes" id="UP001151516"/>
    </source>
</evidence>
<dbReference type="PROSITE" id="PS51366">
    <property type="entry name" value="MI"/>
    <property type="match status" value="1"/>
</dbReference>
<feature type="region of interest" description="Disordered" evidence="8">
    <location>
        <begin position="331"/>
        <end position="454"/>
    </location>
</feature>
<feature type="domain" description="MI" evidence="9">
    <location>
        <begin position="904"/>
        <end position="1025"/>
    </location>
</feature>
<evidence type="ECO:0000259" key="9">
    <source>
        <dbReference type="PROSITE" id="PS51366"/>
    </source>
</evidence>
<feature type="compositionally biased region" description="Polar residues" evidence="8">
    <location>
        <begin position="210"/>
        <end position="219"/>
    </location>
</feature>
<dbReference type="Pfam" id="PF02847">
    <property type="entry name" value="MA3"/>
    <property type="match status" value="1"/>
</dbReference>
<dbReference type="SMART" id="SM00544">
    <property type="entry name" value="MA3"/>
    <property type="match status" value="1"/>
</dbReference>
<evidence type="ECO:0000256" key="7">
    <source>
        <dbReference type="ARBA" id="ARBA00022917"/>
    </source>
</evidence>
<keyword evidence="7" id="KW-0648">Protein biosynthesis</keyword>
<organism evidence="10 11">
    <name type="scientific">Coemansia spiralis</name>
    <dbReference type="NCBI Taxonomy" id="417178"/>
    <lineage>
        <taxon>Eukaryota</taxon>
        <taxon>Fungi</taxon>
        <taxon>Fungi incertae sedis</taxon>
        <taxon>Zoopagomycota</taxon>
        <taxon>Kickxellomycotina</taxon>
        <taxon>Kickxellomycetes</taxon>
        <taxon>Kickxellales</taxon>
        <taxon>Kickxellaceae</taxon>
        <taxon>Coemansia</taxon>
    </lineage>
</organism>
<dbReference type="PANTHER" id="PTHR23253:SF9">
    <property type="entry name" value="EUKARYOTIC TRANSLATION INITIATION FACTOR 4 GAMMA 2"/>
    <property type="match status" value="1"/>
</dbReference>
<dbReference type="Gene3D" id="1.25.40.180">
    <property type="match status" value="2"/>
</dbReference>